<comment type="caution">
    <text evidence="1">The sequence shown here is derived from an EMBL/GenBank/DDBJ whole genome shotgun (WGS) entry which is preliminary data.</text>
</comment>
<sequence>MRLDQMKMSRSLKLMRVASIRTSKLARDMLVFWKRVDKEMMGLGKTIQAMAFLAHLAEVSVSAAMNELHPCALASELVKGLHCF</sequence>
<protein>
    <submittedName>
        <fullName evidence="1">Uncharacterized protein</fullName>
    </submittedName>
</protein>
<keyword evidence="2" id="KW-1185">Reference proteome</keyword>
<evidence type="ECO:0000313" key="1">
    <source>
        <dbReference type="EMBL" id="KAI3721533.1"/>
    </source>
</evidence>
<reference evidence="2" key="1">
    <citation type="journal article" date="2022" name="Mol. Ecol. Resour.">
        <title>The genomes of chicory, endive, great burdock and yacon provide insights into Asteraceae palaeo-polyploidization history and plant inulin production.</title>
        <authorList>
            <person name="Fan W."/>
            <person name="Wang S."/>
            <person name="Wang H."/>
            <person name="Wang A."/>
            <person name="Jiang F."/>
            <person name="Liu H."/>
            <person name="Zhao H."/>
            <person name="Xu D."/>
            <person name="Zhang Y."/>
        </authorList>
    </citation>
    <scope>NUCLEOTIDE SEQUENCE [LARGE SCALE GENOMIC DNA]</scope>
    <source>
        <strain evidence="2">cv. Punajuju</strain>
    </source>
</reference>
<organism evidence="1 2">
    <name type="scientific">Cichorium intybus</name>
    <name type="common">Chicory</name>
    <dbReference type="NCBI Taxonomy" id="13427"/>
    <lineage>
        <taxon>Eukaryota</taxon>
        <taxon>Viridiplantae</taxon>
        <taxon>Streptophyta</taxon>
        <taxon>Embryophyta</taxon>
        <taxon>Tracheophyta</taxon>
        <taxon>Spermatophyta</taxon>
        <taxon>Magnoliopsida</taxon>
        <taxon>eudicotyledons</taxon>
        <taxon>Gunneridae</taxon>
        <taxon>Pentapetalae</taxon>
        <taxon>asterids</taxon>
        <taxon>campanulids</taxon>
        <taxon>Asterales</taxon>
        <taxon>Asteraceae</taxon>
        <taxon>Cichorioideae</taxon>
        <taxon>Cichorieae</taxon>
        <taxon>Cichoriinae</taxon>
        <taxon>Cichorium</taxon>
    </lineage>
</organism>
<dbReference type="EMBL" id="CM042014">
    <property type="protein sequence ID" value="KAI3721533.1"/>
    <property type="molecule type" value="Genomic_DNA"/>
</dbReference>
<gene>
    <name evidence="1" type="ORF">L2E82_32549</name>
</gene>
<dbReference type="Proteomes" id="UP001055811">
    <property type="component" value="Linkage Group LG06"/>
</dbReference>
<accession>A0ACB9BIM8</accession>
<reference evidence="1 2" key="2">
    <citation type="journal article" date="2022" name="Mol. Ecol. Resour.">
        <title>The genomes of chicory, endive, great burdock and yacon provide insights into Asteraceae paleo-polyploidization history and plant inulin production.</title>
        <authorList>
            <person name="Fan W."/>
            <person name="Wang S."/>
            <person name="Wang H."/>
            <person name="Wang A."/>
            <person name="Jiang F."/>
            <person name="Liu H."/>
            <person name="Zhao H."/>
            <person name="Xu D."/>
            <person name="Zhang Y."/>
        </authorList>
    </citation>
    <scope>NUCLEOTIDE SEQUENCE [LARGE SCALE GENOMIC DNA]</scope>
    <source>
        <strain evidence="2">cv. Punajuju</strain>
        <tissue evidence="1">Leaves</tissue>
    </source>
</reference>
<proteinExistence type="predicted"/>
<evidence type="ECO:0000313" key="2">
    <source>
        <dbReference type="Proteomes" id="UP001055811"/>
    </source>
</evidence>
<name>A0ACB9BIM8_CICIN</name>